<evidence type="ECO:0000313" key="4">
    <source>
        <dbReference type="Proteomes" id="UP000184263"/>
    </source>
</evidence>
<dbReference type="EMBL" id="FRBC01000003">
    <property type="protein sequence ID" value="SHK38688.1"/>
    <property type="molecule type" value="Genomic_DNA"/>
</dbReference>
<organism evidence="3 4">
    <name type="scientific">Selenomonas ruminantium</name>
    <dbReference type="NCBI Taxonomy" id="971"/>
    <lineage>
        <taxon>Bacteria</taxon>
        <taxon>Bacillati</taxon>
        <taxon>Bacillota</taxon>
        <taxon>Negativicutes</taxon>
        <taxon>Selenomonadales</taxon>
        <taxon>Selenomonadaceae</taxon>
        <taxon>Selenomonas</taxon>
    </lineage>
</organism>
<dbReference type="RefSeq" id="WP_073088199.1">
    <property type="nucleotide sequence ID" value="NZ_FRBC01000003.1"/>
</dbReference>
<proteinExistence type="predicted"/>
<evidence type="ECO:0000256" key="2">
    <source>
        <dbReference type="SAM" id="SignalP"/>
    </source>
</evidence>
<dbReference type="OrthoDB" id="1665346at2"/>
<feature type="compositionally biased region" description="Basic and acidic residues" evidence="1">
    <location>
        <begin position="47"/>
        <end position="67"/>
    </location>
</feature>
<feature type="region of interest" description="Disordered" evidence="1">
    <location>
        <begin position="30"/>
        <end position="67"/>
    </location>
</feature>
<dbReference type="Proteomes" id="UP000184263">
    <property type="component" value="Unassembled WGS sequence"/>
</dbReference>
<sequence>MKKWIFMASFCLLALVLLLPVSVQAEQSNANANEDEIQSDLGPADDWFARPKDSPRGKNKSKKDNKSADEKERYVFLMNDNGYDYYLDKQSARWINIPYSENEEILDVWIRLAKVNDEEYSYPQKYFMEHYYLRPKKQQVQFLSELEVTGRPNNAIREREYSVRNWENLVSGSLEDEIYHGVLKEVKKNSSFWPKHKTFHDAMEDVFRISY</sequence>
<reference evidence="3 4" key="1">
    <citation type="submission" date="2016-11" db="EMBL/GenBank/DDBJ databases">
        <authorList>
            <person name="Jaros S."/>
            <person name="Januszkiewicz K."/>
            <person name="Wedrychowicz H."/>
        </authorList>
    </citation>
    <scope>NUCLEOTIDE SEQUENCE [LARGE SCALE GENOMIC DNA]</scope>
    <source>
        <strain evidence="3 4">HD4</strain>
    </source>
</reference>
<gene>
    <name evidence="3" type="ORF">SAMN05216582_10367</name>
</gene>
<evidence type="ECO:0000256" key="1">
    <source>
        <dbReference type="SAM" id="MobiDB-lite"/>
    </source>
</evidence>
<evidence type="ECO:0000313" key="3">
    <source>
        <dbReference type="EMBL" id="SHK38688.1"/>
    </source>
</evidence>
<dbReference type="AlphaFoldDB" id="A0A1M6S2H4"/>
<feature type="chain" id="PRO_5012567893" evidence="2">
    <location>
        <begin position="26"/>
        <end position="211"/>
    </location>
</feature>
<protein>
    <submittedName>
        <fullName evidence="3">Uncharacterized protein</fullName>
    </submittedName>
</protein>
<keyword evidence="2" id="KW-0732">Signal</keyword>
<accession>A0A1M6S2H4</accession>
<feature type="signal peptide" evidence="2">
    <location>
        <begin position="1"/>
        <end position="25"/>
    </location>
</feature>
<name>A0A1M6S2H4_SELRU</name>